<dbReference type="InterPro" id="IPR013272">
    <property type="entry name" value="Vps72/YL1_C"/>
</dbReference>
<feature type="compositionally biased region" description="Low complexity" evidence="2">
    <location>
        <begin position="84"/>
        <end position="104"/>
    </location>
</feature>
<accession>A0AAN6DF76</accession>
<feature type="region of interest" description="Disordered" evidence="2">
    <location>
        <begin position="290"/>
        <end position="368"/>
    </location>
</feature>
<evidence type="ECO:0000313" key="5">
    <source>
        <dbReference type="Proteomes" id="UP001196530"/>
    </source>
</evidence>
<feature type="region of interest" description="Disordered" evidence="2">
    <location>
        <begin position="1"/>
        <end position="166"/>
    </location>
</feature>
<evidence type="ECO:0000256" key="2">
    <source>
        <dbReference type="SAM" id="MobiDB-lite"/>
    </source>
</evidence>
<dbReference type="GeneID" id="66127562"/>
<organism evidence="4 5">
    <name type="scientific">Pichia angusta</name>
    <name type="common">Yeast</name>
    <name type="synonym">Hansenula polymorpha</name>
    <dbReference type="NCBI Taxonomy" id="870730"/>
    <lineage>
        <taxon>Eukaryota</taxon>
        <taxon>Fungi</taxon>
        <taxon>Dikarya</taxon>
        <taxon>Ascomycota</taxon>
        <taxon>Saccharomycotina</taxon>
        <taxon>Pichiomycetes</taxon>
        <taxon>Pichiales</taxon>
        <taxon>Pichiaceae</taxon>
        <taxon>Ogataea</taxon>
    </lineage>
</organism>
<feature type="compositionally biased region" description="Acidic residues" evidence="2">
    <location>
        <begin position="50"/>
        <end position="73"/>
    </location>
</feature>
<evidence type="ECO:0000256" key="1">
    <source>
        <dbReference type="ARBA" id="ARBA00006832"/>
    </source>
</evidence>
<name>A0AAN6DF76_PICAN</name>
<feature type="compositionally biased region" description="Basic residues" evidence="2">
    <location>
        <begin position="119"/>
        <end position="145"/>
    </location>
</feature>
<evidence type="ECO:0000313" key="4">
    <source>
        <dbReference type="EMBL" id="KAG7817612.1"/>
    </source>
</evidence>
<dbReference type="Pfam" id="PF05764">
    <property type="entry name" value="YL1"/>
    <property type="match status" value="1"/>
</dbReference>
<feature type="compositionally biased region" description="Basic and acidic residues" evidence="2">
    <location>
        <begin position="290"/>
        <end position="319"/>
    </location>
</feature>
<dbReference type="RefSeq" id="XP_043058953.1">
    <property type="nucleotide sequence ID" value="XM_043204107.1"/>
</dbReference>
<feature type="compositionally biased region" description="Polar residues" evidence="2">
    <location>
        <begin position="157"/>
        <end position="166"/>
    </location>
</feature>
<dbReference type="Pfam" id="PF08265">
    <property type="entry name" value="YL1_C"/>
    <property type="match status" value="1"/>
</dbReference>
<reference evidence="4" key="1">
    <citation type="journal article" date="2021" name="G3 (Bethesda)">
        <title>Genomic diversity, chromosomal rearrangements, and interspecies hybridization in the ogataea polymorpha species complex.</title>
        <authorList>
            <person name="Hanson S.J."/>
            <person name="Cinneide E.O."/>
            <person name="Salzberg L.I."/>
            <person name="Wolfe K.H."/>
            <person name="McGowan J."/>
            <person name="Fitzpatrick D.A."/>
            <person name="Matlin K."/>
        </authorList>
    </citation>
    <scope>NUCLEOTIDE SEQUENCE</scope>
    <source>
        <strain evidence="4">61-244</strain>
    </source>
</reference>
<feature type="compositionally biased region" description="Basic and acidic residues" evidence="2">
    <location>
        <begin position="345"/>
        <end position="356"/>
    </location>
</feature>
<dbReference type="EMBL" id="JAHLUX010000007">
    <property type="protein sequence ID" value="KAG7817612.1"/>
    <property type="molecule type" value="Genomic_DNA"/>
</dbReference>
<dbReference type="PANTHER" id="PTHR13275:SF4">
    <property type="entry name" value="VACUOLAR PROTEIN SORTING-ASSOCIATED PROTEIN 72 HOMOLOG"/>
    <property type="match status" value="1"/>
</dbReference>
<protein>
    <recommendedName>
        <fullName evidence="3">Vps72/YL1 C-terminal domain-containing protein</fullName>
    </recommendedName>
</protein>
<dbReference type="InterPro" id="IPR046757">
    <property type="entry name" value="YL1_N"/>
</dbReference>
<feature type="domain" description="Vps72/YL1 C-terminal" evidence="3">
    <location>
        <begin position="508"/>
        <end position="537"/>
    </location>
</feature>
<dbReference type="AlphaFoldDB" id="A0AAN6DF76"/>
<sequence length="584" mass="66947">MSSSEEEFESLIATRERRSNAGSRLKKLLEAEEDEVLGEEDENVQLLFAEEGEDNEWSDESEDSEEQEEEQDEREAGAAEEGAESGSPEALSDEMLSSSELSASDTDESEGERELQKEQKRRRKKVEIPAIRRKPAATAPRKRRKVDVETGDRRLSTRTTTAQNTQAIQEKLVKMQERQSHTKTRVREEYVEKTLEENLEEAKVTEEMNTLSLNLFFQQEVEKKKKQRDLMNSKRFRLMEYISFQSFGKLVTPQDELDRIREEKEREELARRTTKRRGRRRKSEIERARLEAERQEREGMKQEVKEEQEKQEKQEKQEQQEEVPGEVAVKEETGDANADINETLNGEREAEVKTANEEDAVKEETTQDTEAVEEAVEEAEAETKSVPVEGPPQRVAVQFIESHLRKDITRLELKAILFGPQSIVPGPHRDPHAQTIYTIKRDFQKELDLRKVTKERDAVYEKLLQLPKFGETYHTVEDLGVTKQTDEHVISVTTPAPLGIYLPNGAKKQCPINGEDAMYYDPSNGVPYNSVEGYKVLKHVAEGGYFWTQIDLGGVNSVYKGGVGCYFGRWDDRHAQGVPEGFAG</sequence>
<feature type="compositionally biased region" description="Acidic residues" evidence="2">
    <location>
        <begin position="357"/>
        <end position="368"/>
    </location>
</feature>
<dbReference type="SMART" id="SM00993">
    <property type="entry name" value="YL1_C"/>
    <property type="match status" value="1"/>
</dbReference>
<comment type="caution">
    <text evidence="4">The sequence shown here is derived from an EMBL/GenBank/DDBJ whole genome shotgun (WGS) entry which is preliminary data.</text>
</comment>
<proteinExistence type="inferred from homology"/>
<comment type="similarity">
    <text evidence="1">Belongs to the VPS72/YL1 family.</text>
</comment>
<dbReference type="PANTHER" id="PTHR13275">
    <property type="entry name" value="YL-1 PROTEIN TRANSCRIPTION FACTOR-LIKE 1"/>
    <property type="match status" value="1"/>
</dbReference>
<feature type="compositionally biased region" description="Acidic residues" evidence="2">
    <location>
        <begin position="31"/>
        <end position="43"/>
    </location>
</feature>
<feature type="compositionally biased region" description="Basic and acidic residues" evidence="2">
    <location>
        <begin position="146"/>
        <end position="155"/>
    </location>
</feature>
<dbReference type="Proteomes" id="UP001196530">
    <property type="component" value="Unassembled WGS sequence"/>
</dbReference>
<evidence type="ECO:0000259" key="3">
    <source>
        <dbReference type="SMART" id="SM00993"/>
    </source>
</evidence>
<dbReference type="GO" id="GO:0005634">
    <property type="term" value="C:nucleus"/>
    <property type="evidence" value="ECO:0007669"/>
    <property type="project" value="TreeGrafter"/>
</dbReference>
<gene>
    <name evidence="4" type="ORF">KL928_003511</name>
</gene>